<evidence type="ECO:0000256" key="3">
    <source>
        <dbReference type="ARBA" id="ARBA00023242"/>
    </source>
</evidence>
<feature type="compositionally biased region" description="Basic and acidic residues" evidence="4">
    <location>
        <begin position="299"/>
        <end position="308"/>
    </location>
</feature>
<feature type="region of interest" description="Disordered" evidence="4">
    <location>
        <begin position="299"/>
        <end position="443"/>
    </location>
</feature>
<feature type="compositionally biased region" description="Acidic residues" evidence="4">
    <location>
        <begin position="74"/>
        <end position="85"/>
    </location>
</feature>
<name>A0A8H4R0B7_9AGAR</name>
<dbReference type="InterPro" id="IPR026822">
    <property type="entry name" value="Spp2/MOS2_G-patch"/>
</dbReference>
<dbReference type="Pfam" id="PF12656">
    <property type="entry name" value="G-patch_2"/>
    <property type="match status" value="1"/>
</dbReference>
<dbReference type="InterPro" id="IPR000467">
    <property type="entry name" value="G_patch_dom"/>
</dbReference>
<dbReference type="PANTHER" id="PTHR15818">
    <property type="entry name" value="G PATCH AND KOW-CONTAINING"/>
    <property type="match status" value="1"/>
</dbReference>
<accession>A0A8H4R0B7</accession>
<dbReference type="InterPro" id="IPR045166">
    <property type="entry name" value="Spp2-like"/>
</dbReference>
<comment type="caution">
    <text evidence="6">The sequence shown here is derived from an EMBL/GenBank/DDBJ whole genome shotgun (WGS) entry which is preliminary data.</text>
</comment>
<gene>
    <name evidence="6" type="ORF">D9613_000348</name>
</gene>
<keyword evidence="7" id="KW-1185">Reference proteome</keyword>
<evidence type="ECO:0000313" key="7">
    <source>
        <dbReference type="Proteomes" id="UP000521872"/>
    </source>
</evidence>
<evidence type="ECO:0000256" key="4">
    <source>
        <dbReference type="SAM" id="MobiDB-lite"/>
    </source>
</evidence>
<evidence type="ECO:0000313" key="6">
    <source>
        <dbReference type="EMBL" id="KAF4620989.1"/>
    </source>
</evidence>
<comment type="subcellular location">
    <subcellularLocation>
        <location evidence="1">Nucleus</location>
    </subcellularLocation>
</comment>
<dbReference type="PROSITE" id="PS50174">
    <property type="entry name" value="G_PATCH"/>
    <property type="match status" value="1"/>
</dbReference>
<reference evidence="6 7" key="1">
    <citation type="submission" date="2019-12" db="EMBL/GenBank/DDBJ databases">
        <authorList>
            <person name="Floudas D."/>
            <person name="Bentzer J."/>
            <person name="Ahren D."/>
            <person name="Johansson T."/>
            <person name="Persson P."/>
            <person name="Tunlid A."/>
        </authorList>
    </citation>
    <scope>NUCLEOTIDE SEQUENCE [LARGE SCALE GENOMIC DNA]</scope>
    <source>
        <strain evidence="6 7">CBS 102.39</strain>
    </source>
</reference>
<dbReference type="GO" id="GO:0005681">
    <property type="term" value="C:spliceosomal complex"/>
    <property type="evidence" value="ECO:0007669"/>
    <property type="project" value="TreeGrafter"/>
</dbReference>
<dbReference type="GO" id="GO:0003676">
    <property type="term" value="F:nucleic acid binding"/>
    <property type="evidence" value="ECO:0007669"/>
    <property type="project" value="InterPro"/>
</dbReference>
<dbReference type="EMBL" id="JAACJL010000015">
    <property type="protein sequence ID" value="KAF4620989.1"/>
    <property type="molecule type" value="Genomic_DNA"/>
</dbReference>
<evidence type="ECO:0000256" key="2">
    <source>
        <dbReference type="ARBA" id="ARBA00008576"/>
    </source>
</evidence>
<evidence type="ECO:0000259" key="5">
    <source>
        <dbReference type="PROSITE" id="PS50174"/>
    </source>
</evidence>
<dbReference type="AlphaFoldDB" id="A0A8H4R0B7"/>
<feature type="compositionally biased region" description="Basic and acidic residues" evidence="4">
    <location>
        <begin position="359"/>
        <end position="443"/>
    </location>
</feature>
<dbReference type="PANTHER" id="PTHR15818:SF2">
    <property type="entry name" value="G-PATCH DOMAIN AND KOW MOTIFS-CONTAINING PROTEIN"/>
    <property type="match status" value="1"/>
</dbReference>
<dbReference type="GO" id="GO:0000398">
    <property type="term" value="P:mRNA splicing, via spliceosome"/>
    <property type="evidence" value="ECO:0007669"/>
    <property type="project" value="InterPro"/>
</dbReference>
<comment type="similarity">
    <text evidence="2">Belongs to the SPP2 family.</text>
</comment>
<sequence>MASKVSFTVRRPTPVSRATSSGPESDVGSSFKVPQLPKHLNGNSAAPSPLARSHTSSPNPRGGEAEENNQAYDSSDEESINEDELVTGFDRFGVQRANGEKKVQKPLVIPALKNKDWRELARKRRGASQYVPPSAAAQTGADGSVGGLGTKDTINSGPVLSGLQVKQRTLVKQEDDVTVQEVVEDVKMEVVEEETDDQKALRAILAEASGEVHNEGAMIDIIPTPISEAEALKQDVEELPDAATLEDYNRVPVSQFGAAMLRGMGWKEGTAATRKPGKGLVEPYIPAARPALLGIGAKEQEVYDDGSKKKGSGSKRPERRYVPIIKQERSETSSPAAGGRDKRERSRSPRRSAPSSRKPSPDRYNSRTERDGESRRRYDDHDRHRDSDRRRTDERSRRDDYREKDRSERRDRDKDRHRDRDGDRERSDRRPDNYDSSRRKKDY</sequence>
<feature type="region of interest" description="Disordered" evidence="4">
    <location>
        <begin position="125"/>
        <end position="153"/>
    </location>
</feature>
<organism evidence="6 7">
    <name type="scientific">Agrocybe pediades</name>
    <dbReference type="NCBI Taxonomy" id="84607"/>
    <lineage>
        <taxon>Eukaryota</taxon>
        <taxon>Fungi</taxon>
        <taxon>Dikarya</taxon>
        <taxon>Basidiomycota</taxon>
        <taxon>Agaricomycotina</taxon>
        <taxon>Agaricomycetes</taxon>
        <taxon>Agaricomycetidae</taxon>
        <taxon>Agaricales</taxon>
        <taxon>Agaricineae</taxon>
        <taxon>Strophariaceae</taxon>
        <taxon>Agrocybe</taxon>
    </lineage>
</organism>
<keyword evidence="3" id="KW-0539">Nucleus</keyword>
<protein>
    <recommendedName>
        <fullName evidence="5">G-patch domain-containing protein</fullName>
    </recommendedName>
</protein>
<proteinExistence type="inferred from homology"/>
<feature type="region of interest" description="Disordered" evidence="4">
    <location>
        <begin position="1"/>
        <end position="86"/>
    </location>
</feature>
<evidence type="ECO:0000256" key="1">
    <source>
        <dbReference type="ARBA" id="ARBA00004123"/>
    </source>
</evidence>
<dbReference type="Proteomes" id="UP000521872">
    <property type="component" value="Unassembled WGS sequence"/>
</dbReference>
<feature type="domain" description="G-patch" evidence="5">
    <location>
        <begin position="253"/>
        <end position="300"/>
    </location>
</feature>
<feature type="compositionally biased region" description="Basic and acidic residues" evidence="4">
    <location>
        <begin position="315"/>
        <end position="331"/>
    </location>
</feature>